<reference evidence="4" key="1">
    <citation type="submission" date="2016-10" db="EMBL/GenBank/DDBJ databases">
        <authorList>
            <person name="Varghese N."/>
            <person name="Submissions S."/>
        </authorList>
    </citation>
    <scope>NUCLEOTIDE SEQUENCE [LARGE SCALE GENOMIC DNA]</scope>
    <source>
        <strain>GEY</strain>
        <strain evidence="4">DSM 9560</strain>
    </source>
</reference>
<organism evidence="3 4">
    <name type="scientific">Thermoflexibacter ruber</name>
    <dbReference type="NCBI Taxonomy" id="1003"/>
    <lineage>
        <taxon>Bacteria</taxon>
        <taxon>Pseudomonadati</taxon>
        <taxon>Bacteroidota</taxon>
        <taxon>Cytophagia</taxon>
        <taxon>Cytophagales</taxon>
        <taxon>Thermoflexibacteraceae</taxon>
        <taxon>Thermoflexibacter</taxon>
    </lineage>
</organism>
<evidence type="ECO:0000256" key="1">
    <source>
        <dbReference type="SAM" id="SignalP"/>
    </source>
</evidence>
<proteinExistence type="predicted"/>
<feature type="chain" id="PRO_5011441176" description="DUF5723 domain-containing protein" evidence="1">
    <location>
        <begin position="30"/>
        <end position="527"/>
    </location>
</feature>
<name>A0A1I2AZ20_9BACT</name>
<dbReference type="EMBL" id="FONY01000002">
    <property type="protein sequence ID" value="SFE48150.1"/>
    <property type="molecule type" value="Genomic_DNA"/>
</dbReference>
<evidence type="ECO:0000259" key="2">
    <source>
        <dbReference type="Pfam" id="PF18990"/>
    </source>
</evidence>
<feature type="signal peptide" evidence="1">
    <location>
        <begin position="1"/>
        <end position="29"/>
    </location>
</feature>
<keyword evidence="4" id="KW-1185">Reference proteome</keyword>
<dbReference type="RefSeq" id="WP_091538667.1">
    <property type="nucleotide sequence ID" value="NZ_FONY01000002.1"/>
</dbReference>
<accession>A0A1I2AZ20</accession>
<keyword evidence="1" id="KW-0732">Signal</keyword>
<dbReference type="InterPro" id="IPR043781">
    <property type="entry name" value="DUF5723"/>
</dbReference>
<dbReference type="Proteomes" id="UP000199513">
    <property type="component" value="Unassembled WGS sequence"/>
</dbReference>
<dbReference type="Pfam" id="PF18990">
    <property type="entry name" value="DUF5723"/>
    <property type="match status" value="1"/>
</dbReference>
<feature type="domain" description="DUF5723" evidence="2">
    <location>
        <begin position="216"/>
        <end position="468"/>
    </location>
</feature>
<gene>
    <name evidence="3" type="ORF">SAMN04488541_100232</name>
</gene>
<evidence type="ECO:0000313" key="3">
    <source>
        <dbReference type="EMBL" id="SFE48150.1"/>
    </source>
</evidence>
<evidence type="ECO:0000313" key="4">
    <source>
        <dbReference type="Proteomes" id="UP000199513"/>
    </source>
</evidence>
<protein>
    <recommendedName>
        <fullName evidence="2">DUF5723 domain-containing protein</fullName>
    </recommendedName>
</protein>
<sequence length="527" mass="58367">MKTLLTQYCKFTIFFSCILFLCFHSPIFAQSDLSAFTATGRGVATTFTTDYQTIGINPANLGFRRSFRDPLLTIGFFEQSSSFFSGALSRGDIIKTVLNPSDFNFSLEEKARAVPKLQNRALAASIDFMIVGVGLSIPKVGGFAFSMRDKIQFFTRLNPTVTEIAFLGHNASYFPEVELSNGRIIPNSPNLPDRIREQVVGGGFYNNPQNAKSYGEILNDSRLSAAWYREYNFSYGTKIIDQYNLAVHIGGGVKLLRGIALIDLLAENNQLVQDNISLSPTFGLTFGEDPDKPTAPGFINPEVGASRFRKYLAATPVGTGVGFDMGINFVIKKNLYFGAALTNIGSINWTGNAYKLSNGRLEQIEGSGLNTYNIFAASEENIRFGGDKSLFQLNGVNEIRTQLPSTLRIGGSYEYFRTFHIGFDVIVPLNDVSGNFNEVWYGIGGDWRVNRWFKFSMGFNTGGNQGNKVNIPMGITYNGSRRWYEMGIATRDISSYVASNFAGGTTVSFASGFLRFKINEIRLRKAR</sequence>
<dbReference type="AlphaFoldDB" id="A0A1I2AZ20"/>
<dbReference type="OrthoDB" id="9808610at2"/>